<evidence type="ECO:0000256" key="2">
    <source>
        <dbReference type="ARBA" id="ARBA00022729"/>
    </source>
</evidence>
<dbReference type="InterPro" id="IPR009742">
    <property type="entry name" value="Curlin_rpt"/>
</dbReference>
<sequence length="255" mass="26549">MKKILTLLVAFLFTAGLAFAQNNDANVTQTGNTNEAQIDQVVSIGATVNLSQTENGSGSSFADIDQTGGANFVNLEQIGNNSATIDQDGKHTVAGFSSAPGTGLDYPAIQENTGGDQNVLNITQRNNFSQVRVDQIGSGNSIDVYQGGGISNVARLNQLGDNNIMDVSLNGSINRVEIQQLGVGGHTANVDIVGEANNMTSTGSSYIYQDGQGHTSDVMITGDANYYNIYQTGVSNTANVTVNGSGNTALITQSN</sequence>
<dbReference type="GO" id="GO:0007155">
    <property type="term" value="P:cell adhesion"/>
    <property type="evidence" value="ECO:0007669"/>
    <property type="project" value="InterPro"/>
</dbReference>
<dbReference type="RefSeq" id="WP_101072211.1">
    <property type="nucleotide sequence ID" value="NZ_PISP01000001.1"/>
</dbReference>
<dbReference type="GO" id="GO:0009289">
    <property type="term" value="C:pilus"/>
    <property type="evidence" value="ECO:0007669"/>
    <property type="project" value="InterPro"/>
</dbReference>
<keyword evidence="2 3" id="KW-0732">Signal</keyword>
<feature type="chain" id="PRO_5014774215" description="Curlin" evidence="3">
    <location>
        <begin position="21"/>
        <end position="255"/>
    </location>
</feature>
<evidence type="ECO:0000256" key="1">
    <source>
        <dbReference type="ARBA" id="ARBA00009766"/>
    </source>
</evidence>
<protein>
    <recommendedName>
        <fullName evidence="6">Curlin</fullName>
    </recommendedName>
</protein>
<reference evidence="4 5" key="1">
    <citation type="submission" date="2017-11" db="EMBL/GenBank/DDBJ databases">
        <title>Rhodohalobacter 15182 sp. nov., isolated from a salt lake.</title>
        <authorList>
            <person name="Han S."/>
        </authorList>
    </citation>
    <scope>NUCLEOTIDE SEQUENCE [LARGE SCALE GENOMIC DNA]</scope>
    <source>
        <strain evidence="4 5">15182</strain>
    </source>
</reference>
<dbReference type="Proteomes" id="UP000233398">
    <property type="component" value="Unassembled WGS sequence"/>
</dbReference>
<dbReference type="Pfam" id="PF07012">
    <property type="entry name" value="Curlin_rpt"/>
    <property type="match status" value="1"/>
</dbReference>
<name>A0A2N0VL41_9BACT</name>
<gene>
    <name evidence="4" type="ORF">CWD77_05540</name>
</gene>
<accession>A0A2N0VL41</accession>
<evidence type="ECO:0000256" key="3">
    <source>
        <dbReference type="SAM" id="SignalP"/>
    </source>
</evidence>
<feature type="signal peptide" evidence="3">
    <location>
        <begin position="1"/>
        <end position="20"/>
    </location>
</feature>
<dbReference type="AlphaFoldDB" id="A0A2N0VL41"/>
<keyword evidence="5" id="KW-1185">Reference proteome</keyword>
<evidence type="ECO:0000313" key="5">
    <source>
        <dbReference type="Proteomes" id="UP000233398"/>
    </source>
</evidence>
<comment type="caution">
    <text evidence="4">The sequence shown here is derived from an EMBL/GenBank/DDBJ whole genome shotgun (WGS) entry which is preliminary data.</text>
</comment>
<evidence type="ECO:0000313" key="4">
    <source>
        <dbReference type="EMBL" id="PKD44923.1"/>
    </source>
</evidence>
<dbReference type="OrthoDB" id="1112732at2"/>
<proteinExistence type="inferred from homology"/>
<dbReference type="EMBL" id="PISP01000001">
    <property type="protein sequence ID" value="PKD44923.1"/>
    <property type="molecule type" value="Genomic_DNA"/>
</dbReference>
<evidence type="ECO:0008006" key="6">
    <source>
        <dbReference type="Google" id="ProtNLM"/>
    </source>
</evidence>
<comment type="similarity">
    <text evidence="1">Belongs to the CsgA/CsgB family.</text>
</comment>
<organism evidence="4 5">
    <name type="scientific">Rhodohalobacter barkolensis</name>
    <dbReference type="NCBI Taxonomy" id="2053187"/>
    <lineage>
        <taxon>Bacteria</taxon>
        <taxon>Pseudomonadati</taxon>
        <taxon>Balneolota</taxon>
        <taxon>Balneolia</taxon>
        <taxon>Balneolales</taxon>
        <taxon>Balneolaceae</taxon>
        <taxon>Rhodohalobacter</taxon>
    </lineage>
</organism>